<dbReference type="Proteomes" id="UP000177269">
    <property type="component" value="Unassembled WGS sequence"/>
</dbReference>
<dbReference type="EMBL" id="MHSK01000032">
    <property type="protein sequence ID" value="OHA41484.1"/>
    <property type="molecule type" value="Genomic_DNA"/>
</dbReference>
<dbReference type="Pfam" id="PF00213">
    <property type="entry name" value="OSCP"/>
    <property type="match status" value="1"/>
</dbReference>
<dbReference type="PRINTS" id="PR00125">
    <property type="entry name" value="ATPASEDELTA"/>
</dbReference>
<keyword evidence="2" id="KW-0813">Transport</keyword>
<name>A0A1G2NZH2_9BACT</name>
<dbReference type="InterPro" id="IPR000711">
    <property type="entry name" value="ATPase_OSCP/dsu"/>
</dbReference>
<gene>
    <name evidence="7" type="ORF">A3G52_00855</name>
</gene>
<keyword evidence="3" id="KW-0375">Hydrogen ion transport</keyword>
<sequence length="133" mass="14702">MAVISSKNAANAIYLATKDKSGHEFEKSLDLAFNFLIKKNLIGRADEILDHLEKFADDDSGTVRALVTSPHMLSASAVNEIARKLKSRYGAREIIVQTKTDPSLVGGIKIEAKDEVVDLSWSNQLNQLKNYLI</sequence>
<evidence type="ECO:0000313" key="7">
    <source>
        <dbReference type="EMBL" id="OHA41484.1"/>
    </source>
</evidence>
<keyword evidence="5" id="KW-0472">Membrane</keyword>
<evidence type="ECO:0000313" key="8">
    <source>
        <dbReference type="Proteomes" id="UP000177269"/>
    </source>
</evidence>
<accession>A0A1G2NZH2</accession>
<evidence type="ECO:0000256" key="1">
    <source>
        <dbReference type="ARBA" id="ARBA00004370"/>
    </source>
</evidence>
<organism evidence="7 8">
    <name type="scientific">Candidatus Taylorbacteria bacterium RIFCSPLOWO2_12_FULL_43_20</name>
    <dbReference type="NCBI Taxonomy" id="1802332"/>
    <lineage>
        <taxon>Bacteria</taxon>
        <taxon>Candidatus Tayloriibacteriota</taxon>
    </lineage>
</organism>
<evidence type="ECO:0000256" key="3">
    <source>
        <dbReference type="ARBA" id="ARBA00022781"/>
    </source>
</evidence>
<comment type="caution">
    <text evidence="7">The sequence shown here is derived from an EMBL/GenBank/DDBJ whole genome shotgun (WGS) entry which is preliminary data.</text>
</comment>
<proteinExistence type="predicted"/>
<dbReference type="PANTHER" id="PTHR11910">
    <property type="entry name" value="ATP SYNTHASE DELTA CHAIN"/>
    <property type="match status" value="1"/>
</dbReference>
<evidence type="ECO:0000256" key="6">
    <source>
        <dbReference type="ARBA" id="ARBA00023310"/>
    </source>
</evidence>
<evidence type="ECO:0000256" key="4">
    <source>
        <dbReference type="ARBA" id="ARBA00023065"/>
    </source>
</evidence>
<keyword evidence="4" id="KW-0406">Ion transport</keyword>
<evidence type="ECO:0000256" key="2">
    <source>
        <dbReference type="ARBA" id="ARBA00022448"/>
    </source>
</evidence>
<dbReference type="GO" id="GO:0046933">
    <property type="term" value="F:proton-transporting ATP synthase activity, rotational mechanism"/>
    <property type="evidence" value="ECO:0007669"/>
    <property type="project" value="InterPro"/>
</dbReference>
<protein>
    <submittedName>
        <fullName evidence="7">Uncharacterized protein</fullName>
    </submittedName>
</protein>
<comment type="subcellular location">
    <subcellularLocation>
        <location evidence="1">Membrane</location>
    </subcellularLocation>
</comment>
<evidence type="ECO:0000256" key="5">
    <source>
        <dbReference type="ARBA" id="ARBA00023136"/>
    </source>
</evidence>
<reference evidence="7 8" key="1">
    <citation type="journal article" date="2016" name="Nat. Commun.">
        <title>Thousands of microbial genomes shed light on interconnected biogeochemical processes in an aquifer system.</title>
        <authorList>
            <person name="Anantharaman K."/>
            <person name="Brown C.T."/>
            <person name="Hug L.A."/>
            <person name="Sharon I."/>
            <person name="Castelle C.J."/>
            <person name="Probst A.J."/>
            <person name="Thomas B.C."/>
            <person name="Singh A."/>
            <person name="Wilkins M.J."/>
            <person name="Karaoz U."/>
            <person name="Brodie E.L."/>
            <person name="Williams K.H."/>
            <person name="Hubbard S.S."/>
            <person name="Banfield J.F."/>
        </authorList>
    </citation>
    <scope>NUCLEOTIDE SEQUENCE [LARGE SCALE GENOMIC DNA]</scope>
</reference>
<keyword evidence="6" id="KW-0066">ATP synthesis</keyword>
<dbReference type="GO" id="GO:0016020">
    <property type="term" value="C:membrane"/>
    <property type="evidence" value="ECO:0007669"/>
    <property type="project" value="UniProtKB-SubCell"/>
</dbReference>
<dbReference type="AlphaFoldDB" id="A0A1G2NZH2"/>